<comment type="caution">
    <text evidence="3">The sequence shown here is derived from an EMBL/GenBank/DDBJ whole genome shotgun (WGS) entry which is preliminary data.</text>
</comment>
<dbReference type="Pfam" id="PF02214">
    <property type="entry name" value="BTB_2"/>
    <property type="match status" value="1"/>
</dbReference>
<keyword evidence="1" id="KW-0472">Membrane</keyword>
<dbReference type="SMART" id="SM00225">
    <property type="entry name" value="BTB"/>
    <property type="match status" value="1"/>
</dbReference>
<keyword evidence="1" id="KW-1133">Transmembrane helix</keyword>
<dbReference type="EMBL" id="BDSP01000184">
    <property type="protein sequence ID" value="GAX22428.1"/>
    <property type="molecule type" value="Genomic_DNA"/>
</dbReference>
<reference evidence="3 4" key="1">
    <citation type="journal article" date="2015" name="Plant Cell">
        <title>Oil accumulation by the oleaginous diatom Fistulifera solaris as revealed by the genome and transcriptome.</title>
        <authorList>
            <person name="Tanaka T."/>
            <person name="Maeda Y."/>
            <person name="Veluchamy A."/>
            <person name="Tanaka M."/>
            <person name="Abida H."/>
            <person name="Marechal E."/>
            <person name="Bowler C."/>
            <person name="Muto M."/>
            <person name="Sunaga Y."/>
            <person name="Tanaka M."/>
            <person name="Yoshino T."/>
            <person name="Taniguchi T."/>
            <person name="Fukuda Y."/>
            <person name="Nemoto M."/>
            <person name="Matsumoto M."/>
            <person name="Wong P.S."/>
            <person name="Aburatani S."/>
            <person name="Fujibuchi W."/>
        </authorList>
    </citation>
    <scope>NUCLEOTIDE SEQUENCE [LARGE SCALE GENOMIC DNA]</scope>
    <source>
        <strain evidence="3 4">JPCC DA0580</strain>
    </source>
</reference>
<keyword evidence="4" id="KW-1185">Reference proteome</keyword>
<organism evidence="3 4">
    <name type="scientific">Fistulifera solaris</name>
    <name type="common">Oleaginous diatom</name>
    <dbReference type="NCBI Taxonomy" id="1519565"/>
    <lineage>
        <taxon>Eukaryota</taxon>
        <taxon>Sar</taxon>
        <taxon>Stramenopiles</taxon>
        <taxon>Ochrophyta</taxon>
        <taxon>Bacillariophyta</taxon>
        <taxon>Bacillariophyceae</taxon>
        <taxon>Bacillariophycidae</taxon>
        <taxon>Naviculales</taxon>
        <taxon>Naviculaceae</taxon>
        <taxon>Fistulifera</taxon>
    </lineage>
</organism>
<evidence type="ECO:0000313" key="3">
    <source>
        <dbReference type="EMBL" id="GAX22428.1"/>
    </source>
</evidence>
<dbReference type="SUPFAM" id="SSF54695">
    <property type="entry name" value="POZ domain"/>
    <property type="match status" value="1"/>
</dbReference>
<gene>
    <name evidence="3" type="ORF">FisN_14Hu042</name>
</gene>
<dbReference type="InterPro" id="IPR045068">
    <property type="entry name" value="BACURD1-3"/>
</dbReference>
<evidence type="ECO:0000256" key="1">
    <source>
        <dbReference type="SAM" id="Phobius"/>
    </source>
</evidence>
<dbReference type="Proteomes" id="UP000198406">
    <property type="component" value="Unassembled WGS sequence"/>
</dbReference>
<dbReference type="OrthoDB" id="45549at2759"/>
<dbReference type="PROSITE" id="PS50097">
    <property type="entry name" value="BTB"/>
    <property type="match status" value="1"/>
</dbReference>
<evidence type="ECO:0000313" key="4">
    <source>
        <dbReference type="Proteomes" id="UP000198406"/>
    </source>
</evidence>
<dbReference type="PANTHER" id="PTHR11145:SF8">
    <property type="entry name" value="RE57120P"/>
    <property type="match status" value="1"/>
</dbReference>
<dbReference type="InParanoid" id="A0A1Z5K8Z9"/>
<protein>
    <recommendedName>
        <fullName evidence="2">BTB domain-containing protein</fullName>
    </recommendedName>
</protein>
<evidence type="ECO:0000259" key="2">
    <source>
        <dbReference type="PROSITE" id="PS50097"/>
    </source>
</evidence>
<dbReference type="InterPro" id="IPR000210">
    <property type="entry name" value="BTB/POZ_dom"/>
</dbReference>
<dbReference type="InterPro" id="IPR003131">
    <property type="entry name" value="T1-type_BTB"/>
</dbReference>
<accession>A0A1Z5K8Z9</accession>
<name>A0A1Z5K8Z9_FISSO</name>
<keyword evidence="1" id="KW-0812">Transmembrane</keyword>
<dbReference type="AlphaFoldDB" id="A0A1Z5K8Z9"/>
<feature type="domain" description="BTB" evidence="2">
    <location>
        <begin position="7"/>
        <end position="81"/>
    </location>
</feature>
<sequence length="171" mass="19687">MMRSDPNNKIIRLNVGGTRYDLSKATLEKLDKRCRGSFLKALIMYGMSEEKPDEPIFIDRNGRLFKSVLDYMRTGMIYLSPSVNITALKDEFIYYGISASWDKSVVKNVVEHLDESDPTTQLKYYKPIKEIKTTIHWNYIGILKAVGWCYVAWGLTLGVGIMRQSSKPRAY</sequence>
<dbReference type="InterPro" id="IPR011333">
    <property type="entry name" value="SKP1/BTB/POZ_sf"/>
</dbReference>
<dbReference type="Gene3D" id="3.30.710.10">
    <property type="entry name" value="Potassium Channel Kv1.1, Chain A"/>
    <property type="match status" value="1"/>
</dbReference>
<proteinExistence type="predicted"/>
<dbReference type="GO" id="GO:0051260">
    <property type="term" value="P:protein homooligomerization"/>
    <property type="evidence" value="ECO:0007669"/>
    <property type="project" value="InterPro"/>
</dbReference>
<dbReference type="PANTHER" id="PTHR11145">
    <property type="entry name" value="BTB/POZ DOMAIN-CONTAINING ADAPTER FOR CUL3-MEDIATED RHOA DEGRADATION PROTEIN FAMILY MEMBER"/>
    <property type="match status" value="1"/>
</dbReference>
<feature type="transmembrane region" description="Helical" evidence="1">
    <location>
        <begin position="137"/>
        <end position="161"/>
    </location>
</feature>
<dbReference type="CDD" id="cd18316">
    <property type="entry name" value="BTB_POZ_KCTD-like"/>
    <property type="match status" value="1"/>
</dbReference>